<evidence type="ECO:0000259" key="2">
    <source>
        <dbReference type="Pfam" id="PF24883"/>
    </source>
</evidence>
<sequence>MEQSNNDPQHPRNRNNRCKVPILGIFRSFCHRNPAPTASSTNAVELVALPSEPQPEVAQLPVQSHMFQSAQKVDIGGNAKFMNIAGDNVTNVVKYDGTQAHGLEKMEKFVSFTAQVDSSAQDPERICHPGTRQNVLRRMKDWFDDPNSTERIFWVHGPAGAGKSAIAQTIAQSCGRQKVAATFFFFKSDASRNDGKLLFPTLAYQLALSIPAIKDHIVQSLHERPDFPTKSVETQFEHLIALPFRSLSEAASAQSPLVSVIDAINQCRQLAPVIIIDGVDECTDEKLQHRFLKIIGNAVKDSSFPFRFLICSRPEAHIEDTLNRFEALVLPIDLAKLDDANHDIEKYLVEQFSSIASNRGLDPTWPGPAVIENIIYKSSGNFILASVVIKVVGDEDSMPEDQLAIILNLKPPDRSPFAVLDELYLEILRRQLYQDFLKTFLALLVGRTALSEEDLCEDDAKLMNVSEKELHTKLRRMRSLLKFEPHIDVHHRSFLDFLNELSRSGDYHVSKRAGTMRYVELVVDSIGRYVSRVTQNPNHHEIHHFDLRFKYIIEDCLPSIDLPIEELRDLSRLLVQIQDEILKLPDSRVASNLVTCDKCAVFNVVRPLLLHFEIHRCIESIDAAHDEGKVPVTKGNRTGDIPSSRPEAMQNALGNDLDSSLSSLLTHLRETKPELSPSTTIINHTYSILRFDCAETAVKVRSMSDGQRLVDFLVYLIDEKYILSHYKPDGMSKAAQLVLNIFLWVPILPRLLFLNVKRIAHDRNSTLVYVQVSISTSHVNQDSSWCKGRVPICIDMEGSRPKLHSSRDKSTRDFTSHPRGARMATSVTFGFHHCDKTCKSEEYSNRCSSHCLQMLDVARAIQYLHSMGFASPTTLPLVISALHKSHTRT</sequence>
<dbReference type="Gene3D" id="3.40.50.300">
    <property type="entry name" value="P-loop containing nucleotide triphosphate hydrolases"/>
    <property type="match status" value="1"/>
</dbReference>
<proteinExistence type="predicted"/>
<dbReference type="EMBL" id="KN818270">
    <property type="protein sequence ID" value="KIL62482.1"/>
    <property type="molecule type" value="Genomic_DNA"/>
</dbReference>
<evidence type="ECO:0000313" key="3">
    <source>
        <dbReference type="EMBL" id="KIL62482.1"/>
    </source>
</evidence>
<organism evidence="3 4">
    <name type="scientific">Amanita muscaria (strain Koide BX008)</name>
    <dbReference type="NCBI Taxonomy" id="946122"/>
    <lineage>
        <taxon>Eukaryota</taxon>
        <taxon>Fungi</taxon>
        <taxon>Dikarya</taxon>
        <taxon>Basidiomycota</taxon>
        <taxon>Agaricomycotina</taxon>
        <taxon>Agaricomycetes</taxon>
        <taxon>Agaricomycetidae</taxon>
        <taxon>Agaricales</taxon>
        <taxon>Pluteineae</taxon>
        <taxon>Amanitaceae</taxon>
        <taxon>Amanita</taxon>
    </lineage>
</organism>
<dbReference type="STRING" id="946122.A0A0C2WLM4"/>
<evidence type="ECO:0000313" key="4">
    <source>
        <dbReference type="Proteomes" id="UP000054549"/>
    </source>
</evidence>
<dbReference type="HOGENOM" id="CLU_000288_6_10_1"/>
<dbReference type="PANTHER" id="PTHR10039">
    <property type="entry name" value="AMELOGENIN"/>
    <property type="match status" value="1"/>
</dbReference>
<dbReference type="PANTHER" id="PTHR10039:SF17">
    <property type="entry name" value="FUNGAL STAND N-TERMINAL GOODBYE DOMAIN-CONTAINING PROTEIN-RELATED"/>
    <property type="match status" value="1"/>
</dbReference>
<dbReference type="InParanoid" id="A0A0C2WLM4"/>
<evidence type="ECO:0000256" key="1">
    <source>
        <dbReference type="ARBA" id="ARBA00022737"/>
    </source>
</evidence>
<dbReference type="SUPFAM" id="SSF52540">
    <property type="entry name" value="P-loop containing nucleoside triphosphate hydrolases"/>
    <property type="match status" value="1"/>
</dbReference>
<feature type="domain" description="Nephrocystin 3-like N-terminal" evidence="2">
    <location>
        <begin position="131"/>
        <end position="269"/>
    </location>
</feature>
<name>A0A0C2WLM4_AMAMK</name>
<dbReference type="InterPro" id="IPR027417">
    <property type="entry name" value="P-loop_NTPase"/>
</dbReference>
<dbReference type="AlphaFoldDB" id="A0A0C2WLM4"/>
<reference evidence="3 4" key="1">
    <citation type="submission" date="2014-04" db="EMBL/GenBank/DDBJ databases">
        <title>Evolutionary Origins and Diversification of the Mycorrhizal Mutualists.</title>
        <authorList>
            <consortium name="DOE Joint Genome Institute"/>
            <consortium name="Mycorrhizal Genomics Consortium"/>
            <person name="Kohler A."/>
            <person name="Kuo A."/>
            <person name="Nagy L.G."/>
            <person name="Floudas D."/>
            <person name="Copeland A."/>
            <person name="Barry K.W."/>
            <person name="Cichocki N."/>
            <person name="Veneault-Fourrey C."/>
            <person name="LaButti K."/>
            <person name="Lindquist E.A."/>
            <person name="Lipzen A."/>
            <person name="Lundell T."/>
            <person name="Morin E."/>
            <person name="Murat C."/>
            <person name="Riley R."/>
            <person name="Ohm R."/>
            <person name="Sun H."/>
            <person name="Tunlid A."/>
            <person name="Henrissat B."/>
            <person name="Grigoriev I.V."/>
            <person name="Hibbett D.S."/>
            <person name="Martin F."/>
        </authorList>
    </citation>
    <scope>NUCLEOTIDE SEQUENCE [LARGE SCALE GENOMIC DNA]</scope>
    <source>
        <strain evidence="3 4">Koide BX008</strain>
    </source>
</reference>
<keyword evidence="4" id="KW-1185">Reference proteome</keyword>
<accession>A0A0C2WLM4</accession>
<dbReference type="Proteomes" id="UP000054549">
    <property type="component" value="Unassembled WGS sequence"/>
</dbReference>
<dbReference type="OrthoDB" id="5967843at2759"/>
<dbReference type="InterPro" id="IPR056884">
    <property type="entry name" value="NPHP3-like_N"/>
</dbReference>
<keyword evidence="1" id="KW-0677">Repeat</keyword>
<protein>
    <recommendedName>
        <fullName evidence="2">Nephrocystin 3-like N-terminal domain-containing protein</fullName>
    </recommendedName>
</protein>
<gene>
    <name evidence="3" type="ORF">M378DRAFT_165691</name>
</gene>
<dbReference type="Pfam" id="PF24883">
    <property type="entry name" value="NPHP3_N"/>
    <property type="match status" value="1"/>
</dbReference>